<feature type="domain" description="Chitin-binding type-2" evidence="8">
    <location>
        <begin position="1015"/>
        <end position="1072"/>
    </location>
</feature>
<feature type="domain" description="Chitin-binding type-2" evidence="8">
    <location>
        <begin position="2076"/>
        <end position="2132"/>
    </location>
</feature>
<feature type="region of interest" description="Disordered" evidence="6">
    <location>
        <begin position="1248"/>
        <end position="1269"/>
    </location>
</feature>
<dbReference type="GO" id="GO:0008061">
    <property type="term" value="F:chitin binding"/>
    <property type="evidence" value="ECO:0007669"/>
    <property type="project" value="UniProtKB-KW"/>
</dbReference>
<feature type="domain" description="Chitin-binding type-2" evidence="8">
    <location>
        <begin position="553"/>
        <end position="610"/>
    </location>
</feature>
<feature type="chain" id="PRO_5044054319" evidence="7">
    <location>
        <begin position="23"/>
        <end position="2544"/>
    </location>
</feature>
<keyword evidence="4" id="KW-1015">Disulfide bond</keyword>
<dbReference type="InterPro" id="IPR036508">
    <property type="entry name" value="Chitin-bd_dom_sf"/>
</dbReference>
<feature type="domain" description="Chitin-binding type-2" evidence="8">
    <location>
        <begin position="786"/>
        <end position="842"/>
    </location>
</feature>
<reference evidence="9 10" key="2">
    <citation type="submission" date="2018-11" db="EMBL/GenBank/DDBJ databases">
        <authorList>
            <consortium name="Pathogen Informatics"/>
        </authorList>
    </citation>
    <scope>NUCLEOTIDE SEQUENCE [LARGE SCALE GENOMIC DNA]</scope>
</reference>
<feature type="domain" description="Chitin-binding type-2" evidence="8">
    <location>
        <begin position="327"/>
        <end position="384"/>
    </location>
</feature>
<dbReference type="SUPFAM" id="SSF57625">
    <property type="entry name" value="Invertebrate chitin-binding proteins"/>
    <property type="match status" value="20"/>
</dbReference>
<evidence type="ECO:0000256" key="3">
    <source>
        <dbReference type="ARBA" id="ARBA00022737"/>
    </source>
</evidence>
<evidence type="ECO:0000256" key="1">
    <source>
        <dbReference type="ARBA" id="ARBA00022669"/>
    </source>
</evidence>
<keyword evidence="1" id="KW-0147">Chitin-binding</keyword>
<feature type="domain" description="Chitin-binding type-2" evidence="8">
    <location>
        <begin position="1816"/>
        <end position="1873"/>
    </location>
</feature>
<reference evidence="11" key="1">
    <citation type="submission" date="2017-02" db="UniProtKB">
        <authorList>
            <consortium name="WormBaseParasite"/>
        </authorList>
    </citation>
    <scope>IDENTIFICATION</scope>
</reference>
<protein>
    <submittedName>
        <fullName evidence="11">Chitin-binding type-2 domain-containing protein</fullName>
    </submittedName>
</protein>
<name>A0A0N4T2K1_BRUPA</name>
<feature type="domain" description="Chitin-binding type-2" evidence="8">
    <location>
        <begin position="2484"/>
        <end position="2542"/>
    </location>
</feature>
<feature type="domain" description="Chitin-binding type-2" evidence="8">
    <location>
        <begin position="934"/>
        <end position="990"/>
    </location>
</feature>
<evidence type="ECO:0000256" key="7">
    <source>
        <dbReference type="SAM" id="SignalP"/>
    </source>
</evidence>
<evidence type="ECO:0000313" key="10">
    <source>
        <dbReference type="Proteomes" id="UP000278627"/>
    </source>
</evidence>
<keyword evidence="2 7" id="KW-0732">Signal</keyword>
<feature type="domain" description="Chitin-binding type-2" evidence="8">
    <location>
        <begin position="2170"/>
        <end position="2226"/>
    </location>
</feature>
<feature type="domain" description="Chitin-binding type-2" evidence="8">
    <location>
        <begin position="1885"/>
        <end position="1942"/>
    </location>
</feature>
<dbReference type="Gene3D" id="2.170.140.10">
    <property type="entry name" value="Chitin binding domain"/>
    <property type="match status" value="10"/>
</dbReference>
<feature type="domain" description="Chitin-binding type-2" evidence="8">
    <location>
        <begin position="175"/>
        <end position="232"/>
    </location>
</feature>
<dbReference type="PANTHER" id="PTHR23301">
    <property type="entry name" value="CHITIN BINDING PERITROPHIN-A"/>
    <property type="match status" value="1"/>
</dbReference>
<dbReference type="Pfam" id="PF01607">
    <property type="entry name" value="CBM_14"/>
    <property type="match status" value="19"/>
</dbReference>
<keyword evidence="3" id="KW-0677">Repeat</keyword>
<feature type="domain" description="Chitin-binding type-2" evidence="8">
    <location>
        <begin position="1178"/>
        <end position="1231"/>
    </location>
</feature>
<feature type="region of interest" description="Disordered" evidence="6">
    <location>
        <begin position="1740"/>
        <end position="1776"/>
    </location>
</feature>
<dbReference type="EMBL" id="UZAD01000342">
    <property type="protein sequence ID" value="VDN83587.1"/>
    <property type="molecule type" value="Genomic_DNA"/>
</dbReference>
<dbReference type="SMART" id="SM00494">
    <property type="entry name" value="ChtBD2"/>
    <property type="match status" value="27"/>
</dbReference>
<dbReference type="GO" id="GO:0005576">
    <property type="term" value="C:extracellular region"/>
    <property type="evidence" value="ECO:0007669"/>
    <property type="project" value="InterPro"/>
</dbReference>
<dbReference type="InterPro" id="IPR051940">
    <property type="entry name" value="Chitin_bind-dev_reg"/>
</dbReference>
<feature type="domain" description="Chitin-binding type-2" evidence="8">
    <location>
        <begin position="629"/>
        <end position="685"/>
    </location>
</feature>
<gene>
    <name evidence="9" type="ORF">BPAG_LOCUS2401</name>
</gene>
<organism evidence="11">
    <name type="scientific">Brugia pahangi</name>
    <name type="common">Filarial nematode worm</name>
    <dbReference type="NCBI Taxonomy" id="6280"/>
    <lineage>
        <taxon>Eukaryota</taxon>
        <taxon>Metazoa</taxon>
        <taxon>Ecdysozoa</taxon>
        <taxon>Nematoda</taxon>
        <taxon>Chromadorea</taxon>
        <taxon>Rhabditida</taxon>
        <taxon>Spirurina</taxon>
        <taxon>Spiruromorpha</taxon>
        <taxon>Filarioidea</taxon>
        <taxon>Onchocercidae</taxon>
        <taxon>Brugia</taxon>
    </lineage>
</organism>
<keyword evidence="5" id="KW-0325">Glycoprotein</keyword>
<feature type="domain" description="Chitin-binding type-2" evidence="8">
    <location>
        <begin position="483"/>
        <end position="540"/>
    </location>
</feature>
<feature type="signal peptide" evidence="7">
    <location>
        <begin position="1"/>
        <end position="22"/>
    </location>
</feature>
<evidence type="ECO:0000256" key="4">
    <source>
        <dbReference type="ARBA" id="ARBA00023157"/>
    </source>
</evidence>
<evidence type="ECO:0000313" key="11">
    <source>
        <dbReference type="WBParaSite" id="BPAG_0000243101-mRNA-1"/>
    </source>
</evidence>
<feature type="domain" description="Chitin-binding type-2" evidence="8">
    <location>
        <begin position="1486"/>
        <end position="1541"/>
    </location>
</feature>
<evidence type="ECO:0000256" key="5">
    <source>
        <dbReference type="ARBA" id="ARBA00023180"/>
    </source>
</evidence>
<evidence type="ECO:0000259" key="8">
    <source>
        <dbReference type="PROSITE" id="PS50940"/>
    </source>
</evidence>
<feature type="domain" description="Chitin-binding type-2" evidence="8">
    <location>
        <begin position="1424"/>
        <end position="1477"/>
    </location>
</feature>
<proteinExistence type="predicted"/>
<feature type="domain" description="Chitin-binding type-2" evidence="8">
    <location>
        <begin position="1340"/>
        <end position="1393"/>
    </location>
</feature>
<dbReference type="InterPro" id="IPR002557">
    <property type="entry name" value="Chitin-bd_dom"/>
</dbReference>
<feature type="domain" description="Chitin-binding type-2" evidence="8">
    <location>
        <begin position="397"/>
        <end position="454"/>
    </location>
</feature>
<dbReference type="WBParaSite" id="BPAG_0000243101-mRNA-1">
    <property type="protein sequence ID" value="BPAG_0000243101-mRNA-1"/>
    <property type="gene ID" value="BPAG_0000243101"/>
</dbReference>
<feature type="domain" description="Chitin-binding type-2" evidence="8">
    <location>
        <begin position="1097"/>
        <end position="1151"/>
    </location>
</feature>
<feature type="domain" description="Chitin-binding type-2" evidence="8">
    <location>
        <begin position="860"/>
        <end position="917"/>
    </location>
</feature>
<dbReference type="PANTHER" id="PTHR23301:SF0">
    <property type="entry name" value="CHITIN-BINDING TYPE-2 DOMAIN-CONTAINING PROTEIN-RELATED"/>
    <property type="match status" value="1"/>
</dbReference>
<dbReference type="STRING" id="6280.A0A0N4T2K1"/>
<feature type="domain" description="Chitin-binding type-2" evidence="8">
    <location>
        <begin position="705"/>
        <end position="762"/>
    </location>
</feature>
<feature type="domain" description="Chitin-binding type-2" evidence="8">
    <location>
        <begin position="2411"/>
        <end position="2469"/>
    </location>
</feature>
<evidence type="ECO:0000256" key="6">
    <source>
        <dbReference type="SAM" id="MobiDB-lite"/>
    </source>
</evidence>
<evidence type="ECO:0000256" key="2">
    <source>
        <dbReference type="ARBA" id="ARBA00022729"/>
    </source>
</evidence>
<evidence type="ECO:0000313" key="9">
    <source>
        <dbReference type="EMBL" id="VDN83587.1"/>
    </source>
</evidence>
<dbReference type="Proteomes" id="UP000278627">
    <property type="component" value="Unassembled WGS sequence"/>
</dbReference>
<accession>A0A0N4T2K1</accession>
<keyword evidence="10" id="KW-1185">Reference proteome</keyword>
<dbReference type="PROSITE" id="PS50940">
    <property type="entry name" value="CHIT_BIND_II"/>
    <property type="match status" value="23"/>
</dbReference>
<feature type="domain" description="Chitin-binding type-2" evidence="8">
    <location>
        <begin position="233"/>
        <end position="289"/>
    </location>
</feature>
<sequence>MNLQHPALLIVLIALTCCCVICTTMERIQNPAYLDGSYGKVRKGWRAKYRGHWKRLIDQSGMKEGEIDVVRLSTNRASKMMTSNNTPYDISDQVSKLGLKSDDMSKTLSVEDVRQLLFEPIRSKETYDIVQPHKLSTPKHWHRQIRQYEEGRKNILAVSKLRERYPFEKGQKFGPSKCLGQKDGIYEAGPCERWHLLCRNGKAKKIFCANGLYWNGDKNQCEPKINIVYCQLKFDCTGMDDGIYVDGCSNVFWFCNSETAFLSKCPRNLYFNINKLRCDLKEMIPACGGIDRDEMKLVNSQEKFSRKSREEWKEQVTHKLLESVRKEGICEERKDGKYAIAKCYEKFLFCVEGKSLIVNCHSGQLYSSEHQQCIDARNLPFCRDFADLETSTASRYSVSCSSLPDGTYELGDCERSFSICRNGVRSNASCGRGLVYNAQTGHCDYASNVKKCPQIKKEHEPELAHTHIGTGSIHKTMVPYRKQNVCQKWENGMYAIAKCYGKYLFCIDGRGLVVVCSDGQLFSPEHQQCMDVGKLPSCAGFENSETTVIAEYSDQCSSLSDGVYELGDCERNFLICFNGEGSIASCEPNFVYNGQTGHCEYKSKVEKCLGYRKNKQRRDKSALSGKEPDCRCKGQKDGLYAVGCTKKFYSCSNGISTGHKCPTDLVFNVDSGFCDYPMNVVACGGQGLMINEVDIDEERTASNLISGCSILEDGIYGLSPCGSGYYRCWRGATSFGRCAFDLVFNPSLNRCDFRENVAGCLQYNKTSDKIKKPIYGITIKPVEGGTSKCEKLSDGFYVEGCNRIYYICANGKTFYMNCPWNLTFNYRSGTCDEPSIVEACRDTSSEKMHPSLFGTIAPLMPSCTTLPNGPYQFGLCLADYILCRDGVISLASCPDPMVFNPDNSRCALRPDVVACGIVNHSTRNKLGKVLQELNIYCVARPDGIFSYNCSQNFYICAKGKIYLFACPYGMVYDSKFRRCGNSAEVQSCIRTESLVSLLPREPMNNSFDMIVEDNDKFCDGRPDANYAAGLCSTIFFSCVHMRKVLMSCPEKLVYVESTNRCEEPKNVAECRNSSVIPKNISSDEQDIEERLISSTITPLCLGRKDNIYPLDFCLQSYLQCYNQKGIIKHCPDNMLFDGNIAACVPKATCNRIVTSSNEKHENAGNDDNKIKILTETALPRCYEMADGDYSAGCVPDFITCIGGSEIHKKCPNSMVFSNILRGCVSYEKCAFLMYRVLASFHPSHRVGTHKELEKDGSAMNTPSVSDPELSVPEANTLVSGADVNYCEYARVQCTDEPATNGEMDQMPIEKQPETVVESQFQEENGDLLCVPEVFGSRIDSVRCDNLDDGLYALDCSDKVAICSAGWKRIYGCPQGQFFIPALGKCDESWKCIDTNPCGTGFIGVVYLGKVESIKPSFSSSSVGDLSCVNRDDGNYGRQCSPIFVRCLHKIPILMRCQTGRLFDQRSSRCIPLDRCPMLSTSLDIGKVRCVENERFEIGICNDYYYACSNGKFVLYKCLPGYTFDAIHGVCNSKCNKPGCSPGEISSLGPCKNTYLKCNAKRTFEVGYCMEDKLFDSASRICRFRYEIAECAENPMKQLGIISAPALHRVHDSFRQPLQFNPYLTLNRQNRNPYRLKLRSPYAQSAKIAPYQNPNMLSGMLRAPSSNVFIPQMAQEQYSSHVFRNLPRQMRNVKDTFRVVPFPLGSIPNIQNLGIIDQFQLPSNFPMYSFVASRLSPSYNSPSTLSSNHGTTNRNGAVDSVEGSGEGDNASAVTDGGRVKRDASFETEFMEFGTGLERKLETESDMELENDYFESEPDLCPSKTYSTNLTLGVCRPSYIFCNVKENSVYVADCNDGKLFDSGLKECLPAADCILRALHGQSNDNERTPCALLPDGTYSLPGCSQYFLSCLSNKAILRSCANGLYYDGSKHQCDYRERVAICNSEKKPINEQSLLDVKDYSSHENIDDIKIALANANHEVPSALPNFTCSINSTISLGCSPSFVICAGGIAYIFNCNGGLITSSCSRIEDTSECDEQGNRQRMFSVTNRFSSSSSLAGFDDLPHTLVNLTNVSYDVSSFDCINVRNGLYASQCSPLFFVCSADHVTGFVCQDALVLNLETGFCDQKEYVASCKGTDLVNSSSTTLSSMAGKVSLESTSITAQPSYHSIPLKRWKCEDGFIGIMSKGCSRKFVLCVNSSQHLFFCQEGLVYNINTNRCDHAQNVAACGGKTGIPFKKRAYETSHLEKDLISTIHAVDLRTSNASNQTIQALCQISRGQSAAYGYCRTDFIFCPRNGNGSPHKSYCISDYLFDEDVGRCVPAEVCGMVGDAIVESVSLTKEKCDGVEDGTSKGIGLCLSEYYVCKKGVPIRRRCFKHLETFSATAGACMARSLNPECQQGLVTLTDSIKKFNDTDDFCIHRPNGFYRHPTDCARILQCFGEEIFEHLPCDDGLVFNEISGGCDYKSNVPECAITSEKSEEGNSSLSAGSNCEGKSHGDHLADEKDCSVFYRCVWGKLEKFFCPEHTVFNPALSVCDFPSAVPYCKVTM</sequence>